<dbReference type="InterPro" id="IPR020560">
    <property type="entry name" value="PRibGlycinamide_synth_C-dom"/>
</dbReference>
<dbReference type="PROSITE" id="PS00184">
    <property type="entry name" value="GARS"/>
    <property type="match status" value="1"/>
</dbReference>
<evidence type="ECO:0000256" key="9">
    <source>
        <dbReference type="ARBA" id="ARBA00038345"/>
    </source>
</evidence>
<dbReference type="Pfam" id="PF01071">
    <property type="entry name" value="GARS_A"/>
    <property type="match status" value="1"/>
</dbReference>
<dbReference type="GO" id="GO:0005524">
    <property type="term" value="F:ATP binding"/>
    <property type="evidence" value="ECO:0007669"/>
    <property type="project" value="UniProtKB-UniRule"/>
</dbReference>
<feature type="domain" description="ATP-grasp" evidence="13">
    <location>
        <begin position="109"/>
        <end position="316"/>
    </location>
</feature>
<evidence type="ECO:0000256" key="10">
    <source>
        <dbReference type="ARBA" id="ARBA00042242"/>
    </source>
</evidence>
<dbReference type="EC" id="6.3.4.13" evidence="2"/>
<sequence>MATVLLIGGGGREHAIAWKLAQSPKVKHILLTPGNGVTVDDNMECVAVNVKDHEAVVSLCRDRSVALVVVGPEDPLADGLADSLRRAGVPCFGPSAAGARIEADKAYAKRLMEELRIPTAPFGVFTDADSAKEYIRGEPNRLVVKASGLAAGKGVVVAADAEEACRAVEDALLGGRFGEAGAKVVVEEKLQGEEVSVMAFTDGRHVAVMPPAQDHKRLLSGDRGPNTGGMGAVAPAPGALTAQQLSGLEQLVFQRLVDHWVTEGISYCGVLYAGLMVTATGPYVLEYNCRFGDPETEVLMPLLQSDLFDIVTACVEGRLCPIDVSWRTDAAAVDVVLVSAGYPGSYPKNLEITGLDAAAATGCRLFHAGTRRSEPAGSLLTSGGRVLNLVAVADSVAAARQMALQAAQLVQFEGKQYREDIAARALAR</sequence>
<evidence type="ECO:0000256" key="4">
    <source>
        <dbReference type="ARBA" id="ARBA00022723"/>
    </source>
</evidence>
<dbReference type="NCBIfam" id="TIGR00877">
    <property type="entry name" value="purD"/>
    <property type="match status" value="1"/>
</dbReference>
<dbReference type="InterPro" id="IPR037123">
    <property type="entry name" value="PRibGlycinamide_synth_C_sf"/>
</dbReference>
<keyword evidence="15" id="KW-1185">Reference proteome</keyword>
<dbReference type="InterPro" id="IPR011054">
    <property type="entry name" value="Rudment_hybrid_motif"/>
</dbReference>
<keyword evidence="5 12" id="KW-0547">Nucleotide-binding</keyword>
<evidence type="ECO:0000313" key="15">
    <source>
        <dbReference type="Proteomes" id="UP000440578"/>
    </source>
</evidence>
<dbReference type="UniPathway" id="UPA00074">
    <property type="reaction ID" value="UER00125"/>
</dbReference>
<keyword evidence="7 12" id="KW-0067">ATP-binding</keyword>
<dbReference type="InterPro" id="IPR011761">
    <property type="entry name" value="ATP-grasp"/>
</dbReference>
<comment type="caution">
    <text evidence="14">The sequence shown here is derived from an EMBL/GenBank/DDBJ whole genome shotgun (WGS) entry which is preliminary data.</text>
</comment>
<evidence type="ECO:0000313" key="14">
    <source>
        <dbReference type="EMBL" id="KAF0304440.1"/>
    </source>
</evidence>
<keyword evidence="3" id="KW-0436">Ligase</keyword>
<reference evidence="14 15" key="1">
    <citation type="submission" date="2019-07" db="EMBL/GenBank/DDBJ databases">
        <title>Draft genome assembly of a fouling barnacle, Amphibalanus amphitrite (Darwin, 1854): The first reference genome for Thecostraca.</title>
        <authorList>
            <person name="Kim W."/>
        </authorList>
    </citation>
    <scope>NUCLEOTIDE SEQUENCE [LARGE SCALE GENOMIC DNA]</scope>
    <source>
        <strain evidence="14">SNU_AA5</strain>
        <tissue evidence="14">Soma without cirri and trophi</tissue>
    </source>
</reference>
<dbReference type="InterPro" id="IPR000115">
    <property type="entry name" value="PRibGlycinamide_synth"/>
</dbReference>
<evidence type="ECO:0000256" key="6">
    <source>
        <dbReference type="ARBA" id="ARBA00022755"/>
    </source>
</evidence>
<dbReference type="SUPFAM" id="SSF52440">
    <property type="entry name" value="PreATP-grasp domain"/>
    <property type="match status" value="1"/>
</dbReference>
<dbReference type="SMART" id="SM01209">
    <property type="entry name" value="GARS_A"/>
    <property type="match status" value="1"/>
</dbReference>
<dbReference type="InterPro" id="IPR016185">
    <property type="entry name" value="PreATP-grasp_dom_sf"/>
</dbReference>
<dbReference type="PANTHER" id="PTHR43472:SF1">
    <property type="entry name" value="PHOSPHORIBOSYLAMINE--GLYCINE LIGASE, CHLOROPLASTIC"/>
    <property type="match status" value="1"/>
</dbReference>
<dbReference type="GO" id="GO:0046872">
    <property type="term" value="F:metal ion binding"/>
    <property type="evidence" value="ECO:0007669"/>
    <property type="project" value="UniProtKB-KW"/>
</dbReference>
<dbReference type="Gene3D" id="3.90.600.10">
    <property type="entry name" value="Phosphoribosylglycinamide synthetase, C-terminal domain"/>
    <property type="match status" value="1"/>
</dbReference>
<dbReference type="Gene3D" id="3.40.50.20">
    <property type="match status" value="1"/>
</dbReference>
<keyword evidence="6" id="KW-0658">Purine biosynthesis</keyword>
<dbReference type="InterPro" id="IPR020561">
    <property type="entry name" value="PRibGlycinamid_synth_ATP-grasp"/>
</dbReference>
<dbReference type="FunFam" id="3.40.50.20:FF:000006">
    <property type="entry name" value="Phosphoribosylamine--glycine ligase, chloroplastic"/>
    <property type="match status" value="1"/>
</dbReference>
<evidence type="ECO:0000256" key="3">
    <source>
        <dbReference type="ARBA" id="ARBA00022598"/>
    </source>
</evidence>
<dbReference type="HAMAP" id="MF_00138">
    <property type="entry name" value="GARS"/>
    <property type="match status" value="1"/>
</dbReference>
<dbReference type="SUPFAM" id="SSF56059">
    <property type="entry name" value="Glutathione synthetase ATP-binding domain-like"/>
    <property type="match status" value="1"/>
</dbReference>
<protein>
    <recommendedName>
        <fullName evidence="2">phosphoribosylamine--glycine ligase</fullName>
        <ecNumber evidence="2">6.3.4.13</ecNumber>
    </recommendedName>
    <alternativeName>
        <fullName evidence="10">Glycinamide ribonucleotide synthetase</fullName>
    </alternativeName>
    <alternativeName>
        <fullName evidence="11">Phosphoribosylglycinamide synthetase</fullName>
    </alternativeName>
</protein>
<name>A0A6A4WL97_AMPAM</name>
<dbReference type="Gene3D" id="3.30.1490.20">
    <property type="entry name" value="ATP-grasp fold, A domain"/>
    <property type="match status" value="1"/>
</dbReference>
<dbReference type="Pfam" id="PF02844">
    <property type="entry name" value="GARS_N"/>
    <property type="match status" value="1"/>
</dbReference>
<evidence type="ECO:0000256" key="8">
    <source>
        <dbReference type="ARBA" id="ARBA00023211"/>
    </source>
</evidence>
<evidence type="ECO:0000256" key="1">
    <source>
        <dbReference type="ARBA" id="ARBA00005174"/>
    </source>
</evidence>
<dbReference type="SUPFAM" id="SSF51246">
    <property type="entry name" value="Rudiment single hybrid motif"/>
    <property type="match status" value="1"/>
</dbReference>
<evidence type="ECO:0000259" key="13">
    <source>
        <dbReference type="PROSITE" id="PS50975"/>
    </source>
</evidence>
<dbReference type="PROSITE" id="PS50975">
    <property type="entry name" value="ATP_GRASP"/>
    <property type="match status" value="1"/>
</dbReference>
<dbReference type="SMART" id="SM01210">
    <property type="entry name" value="GARS_C"/>
    <property type="match status" value="1"/>
</dbReference>
<gene>
    <name evidence="14" type="primary">Gart</name>
    <name evidence="14" type="ORF">FJT64_023736</name>
</gene>
<dbReference type="Pfam" id="PF02843">
    <property type="entry name" value="GARS_C"/>
    <property type="match status" value="1"/>
</dbReference>
<keyword evidence="8" id="KW-0464">Manganese</keyword>
<dbReference type="Gene3D" id="3.30.470.20">
    <property type="entry name" value="ATP-grasp fold, B domain"/>
    <property type="match status" value="1"/>
</dbReference>
<evidence type="ECO:0000256" key="11">
    <source>
        <dbReference type="ARBA" id="ARBA00042864"/>
    </source>
</evidence>
<comment type="pathway">
    <text evidence="1">Purine metabolism; IMP biosynthesis via de novo pathway; N(1)-(5-phospho-D-ribosyl)glycinamide from 5-phospho-alpha-D-ribose 1-diphosphate: step 2/2.</text>
</comment>
<dbReference type="InterPro" id="IPR013815">
    <property type="entry name" value="ATP_grasp_subdomain_1"/>
</dbReference>
<evidence type="ECO:0000256" key="12">
    <source>
        <dbReference type="PROSITE-ProRule" id="PRU00409"/>
    </source>
</evidence>
<keyword evidence="4" id="KW-0479">Metal-binding</keyword>
<dbReference type="InterPro" id="IPR020562">
    <property type="entry name" value="PRibGlycinamide_synth_N"/>
</dbReference>
<dbReference type="FunFam" id="3.90.600.10:FF:000001">
    <property type="entry name" value="Trifunctional purine biosynthetic protein adenosine-3"/>
    <property type="match status" value="1"/>
</dbReference>
<comment type="similarity">
    <text evidence="9">Belongs to the GARS family.</text>
</comment>
<dbReference type="PANTHER" id="PTHR43472">
    <property type="entry name" value="PHOSPHORIBOSYLAMINE--GLYCINE LIGASE"/>
    <property type="match status" value="1"/>
</dbReference>
<dbReference type="OrthoDB" id="6374765at2759"/>
<evidence type="ECO:0000256" key="7">
    <source>
        <dbReference type="ARBA" id="ARBA00022840"/>
    </source>
</evidence>
<dbReference type="EMBL" id="VIIS01000846">
    <property type="protein sequence ID" value="KAF0304440.1"/>
    <property type="molecule type" value="Genomic_DNA"/>
</dbReference>
<dbReference type="GO" id="GO:0004637">
    <property type="term" value="F:phosphoribosylamine-glycine ligase activity"/>
    <property type="evidence" value="ECO:0007669"/>
    <property type="project" value="UniProtKB-EC"/>
</dbReference>
<dbReference type="GO" id="GO:0009113">
    <property type="term" value="P:purine nucleobase biosynthetic process"/>
    <property type="evidence" value="ECO:0007669"/>
    <property type="project" value="InterPro"/>
</dbReference>
<organism evidence="14 15">
    <name type="scientific">Amphibalanus amphitrite</name>
    <name type="common">Striped barnacle</name>
    <name type="synonym">Balanus amphitrite</name>
    <dbReference type="NCBI Taxonomy" id="1232801"/>
    <lineage>
        <taxon>Eukaryota</taxon>
        <taxon>Metazoa</taxon>
        <taxon>Ecdysozoa</taxon>
        <taxon>Arthropoda</taxon>
        <taxon>Crustacea</taxon>
        <taxon>Multicrustacea</taxon>
        <taxon>Cirripedia</taxon>
        <taxon>Thoracica</taxon>
        <taxon>Thoracicalcarea</taxon>
        <taxon>Balanomorpha</taxon>
        <taxon>Balanoidea</taxon>
        <taxon>Balanidae</taxon>
        <taxon>Amphibalaninae</taxon>
        <taxon>Amphibalanus</taxon>
    </lineage>
</organism>
<evidence type="ECO:0000256" key="2">
    <source>
        <dbReference type="ARBA" id="ARBA00013255"/>
    </source>
</evidence>
<proteinExistence type="inferred from homology"/>
<accession>A0A6A4WL97</accession>
<dbReference type="FunFam" id="3.30.1490.20:FF:000006">
    <property type="entry name" value="phosphoribosylamine--glycine ligase, chloroplastic-like"/>
    <property type="match status" value="1"/>
</dbReference>
<dbReference type="GO" id="GO:0006189">
    <property type="term" value="P:'de novo' IMP biosynthetic process"/>
    <property type="evidence" value="ECO:0007669"/>
    <property type="project" value="UniProtKB-UniPathway"/>
</dbReference>
<evidence type="ECO:0000256" key="5">
    <source>
        <dbReference type="ARBA" id="ARBA00022741"/>
    </source>
</evidence>
<dbReference type="FunFam" id="3.30.470.20:FF:000018">
    <property type="entry name" value="Trifunctional purine biosynthetic protein adenosine-3"/>
    <property type="match status" value="1"/>
</dbReference>
<dbReference type="Proteomes" id="UP000440578">
    <property type="component" value="Unassembled WGS sequence"/>
</dbReference>
<dbReference type="InterPro" id="IPR020559">
    <property type="entry name" value="PRibGlycinamide_synth_CS"/>
</dbReference>
<dbReference type="AlphaFoldDB" id="A0A6A4WL97"/>